<name>A0ABQ3GQX6_9GAMM</name>
<sequence>MASEFLANSTVADKAADGLIIDSIGVARTGARAFLWYKFAAHWSILINKVVIIYHTQNIALS</sequence>
<evidence type="ECO:0000313" key="2">
    <source>
        <dbReference type="Proteomes" id="UP000610203"/>
    </source>
</evidence>
<organism evidence="1 2">
    <name type="scientific">Psychrobacter glaciei</name>
    <dbReference type="NCBI Taxonomy" id="619771"/>
    <lineage>
        <taxon>Bacteria</taxon>
        <taxon>Pseudomonadati</taxon>
        <taxon>Pseudomonadota</taxon>
        <taxon>Gammaproteobacteria</taxon>
        <taxon>Moraxellales</taxon>
        <taxon>Moraxellaceae</taxon>
        <taxon>Psychrobacter</taxon>
    </lineage>
</organism>
<dbReference type="Proteomes" id="UP000610203">
    <property type="component" value="Unassembled WGS sequence"/>
</dbReference>
<protein>
    <submittedName>
        <fullName evidence="1">Uncharacterized protein</fullName>
    </submittedName>
</protein>
<accession>A0ABQ3GQX6</accession>
<dbReference type="EMBL" id="BMZR01000003">
    <property type="protein sequence ID" value="GHD33052.1"/>
    <property type="molecule type" value="Genomic_DNA"/>
</dbReference>
<keyword evidence="2" id="KW-1185">Reference proteome</keyword>
<comment type="caution">
    <text evidence="1">The sequence shown here is derived from an EMBL/GenBank/DDBJ whole genome shotgun (WGS) entry which is preliminary data.</text>
</comment>
<reference evidence="2" key="1">
    <citation type="journal article" date="2019" name="Int. J. Syst. Evol. Microbiol.">
        <title>The Global Catalogue of Microorganisms (GCM) 10K type strain sequencing project: providing services to taxonomists for standard genome sequencing and annotation.</title>
        <authorList>
            <consortium name="The Broad Institute Genomics Platform"/>
            <consortium name="The Broad Institute Genome Sequencing Center for Infectious Disease"/>
            <person name="Wu L."/>
            <person name="Ma J."/>
        </authorList>
    </citation>
    <scope>NUCLEOTIDE SEQUENCE [LARGE SCALE GENOMIC DNA]</scope>
    <source>
        <strain evidence="2">KCTC 42280</strain>
    </source>
</reference>
<evidence type="ECO:0000313" key="1">
    <source>
        <dbReference type="EMBL" id="GHD33052.1"/>
    </source>
</evidence>
<gene>
    <name evidence="1" type="ORF">GCM10016272_16540</name>
</gene>
<proteinExistence type="predicted"/>